<keyword evidence="5 8" id="KW-0479">Metal-binding</keyword>
<dbReference type="InterPro" id="IPR048575">
    <property type="entry name" value="Roquin_1_2-like_ROQ"/>
</dbReference>
<evidence type="ECO:0000256" key="6">
    <source>
        <dbReference type="ARBA" id="ARBA00022771"/>
    </source>
</evidence>
<evidence type="ECO:0000256" key="7">
    <source>
        <dbReference type="ARBA" id="ARBA00022833"/>
    </source>
</evidence>
<dbReference type="Pfam" id="PF21206">
    <property type="entry name" value="Roquin_1_2-like_ROQ"/>
    <property type="match status" value="1"/>
</dbReference>
<feature type="zinc finger region" description="C3H1-type" evidence="8">
    <location>
        <begin position="422"/>
        <end position="450"/>
    </location>
</feature>
<keyword evidence="7 8" id="KW-0862">Zinc</keyword>
<comment type="subcellular location">
    <subcellularLocation>
        <location evidence="2">Cytoplasm</location>
        <location evidence="2">P-body</location>
    </subcellularLocation>
</comment>
<dbReference type="PROSITE" id="PS00518">
    <property type="entry name" value="ZF_RING_1"/>
    <property type="match status" value="1"/>
</dbReference>
<evidence type="ECO:0000259" key="10">
    <source>
        <dbReference type="PROSITE" id="PS50103"/>
    </source>
</evidence>
<dbReference type="PANTHER" id="PTHR13139">
    <property type="entry name" value="RING FINGER AND CCCH-TYPE ZINC FINGER DOMAIN-CONTAINING PROTEIN"/>
    <property type="match status" value="1"/>
</dbReference>
<dbReference type="GO" id="GO:0010494">
    <property type="term" value="C:cytoplasmic stress granule"/>
    <property type="evidence" value="ECO:0007669"/>
    <property type="project" value="TreeGrafter"/>
</dbReference>
<reference evidence="11 12" key="1">
    <citation type="submission" date="2024-03" db="EMBL/GenBank/DDBJ databases">
        <title>Adaptation during the transition from Ophiocordyceps entomopathogen to insect associate is accompanied by gene loss and intensified selection.</title>
        <authorList>
            <person name="Ward C.M."/>
            <person name="Onetto C.A."/>
            <person name="Borneman A.R."/>
        </authorList>
    </citation>
    <scope>NUCLEOTIDE SEQUENCE [LARGE SCALE GENOMIC DNA]</scope>
    <source>
        <strain evidence="11">AWRI1</strain>
        <tissue evidence="11">Single Adult Female</tissue>
    </source>
</reference>
<dbReference type="InterPro" id="IPR001841">
    <property type="entry name" value="Znf_RING"/>
</dbReference>
<keyword evidence="4" id="KW-0808">Transferase</keyword>
<dbReference type="InterPro" id="IPR013083">
    <property type="entry name" value="Znf_RING/FYVE/PHD"/>
</dbReference>
<feature type="domain" description="C3H1-type" evidence="10">
    <location>
        <begin position="422"/>
        <end position="450"/>
    </location>
</feature>
<evidence type="ECO:0000256" key="3">
    <source>
        <dbReference type="ARBA" id="ARBA00012483"/>
    </source>
</evidence>
<dbReference type="GO" id="GO:0000288">
    <property type="term" value="P:nuclear-transcribed mRNA catabolic process, deadenylation-dependent decay"/>
    <property type="evidence" value="ECO:0007669"/>
    <property type="project" value="TreeGrafter"/>
</dbReference>
<evidence type="ECO:0000256" key="2">
    <source>
        <dbReference type="ARBA" id="ARBA00004201"/>
    </source>
</evidence>
<evidence type="ECO:0000256" key="8">
    <source>
        <dbReference type="PROSITE-ProRule" id="PRU00723"/>
    </source>
</evidence>
<dbReference type="SMART" id="SM00356">
    <property type="entry name" value="ZnF_C3H1"/>
    <property type="match status" value="1"/>
</dbReference>
<dbReference type="Gene3D" id="4.10.1000.10">
    <property type="entry name" value="Zinc finger, CCCH-type"/>
    <property type="match status" value="1"/>
</dbReference>
<dbReference type="FunFam" id="1.20.120.1790:FF:000001">
    <property type="entry name" value="roquin-1 isoform X1"/>
    <property type="match status" value="1"/>
</dbReference>
<keyword evidence="12" id="KW-1185">Reference proteome</keyword>
<evidence type="ECO:0000259" key="9">
    <source>
        <dbReference type="PROSITE" id="PS50089"/>
    </source>
</evidence>
<dbReference type="Proteomes" id="UP001367676">
    <property type="component" value="Unassembled WGS sequence"/>
</dbReference>
<dbReference type="InterPro" id="IPR000571">
    <property type="entry name" value="Znf_CCCH"/>
</dbReference>
<dbReference type="GO" id="GO:0003729">
    <property type="term" value="F:mRNA binding"/>
    <property type="evidence" value="ECO:0007669"/>
    <property type="project" value="TreeGrafter"/>
</dbReference>
<dbReference type="InterPro" id="IPR017907">
    <property type="entry name" value="Znf_RING_CS"/>
</dbReference>
<keyword evidence="6 8" id="KW-0863">Zinc-finger</keyword>
<comment type="caution">
    <text evidence="11">The sequence shown here is derived from an EMBL/GenBank/DDBJ whole genome shotgun (WGS) entry which is preliminary data.</text>
</comment>
<proteinExistence type="predicted"/>
<dbReference type="SUPFAM" id="SSF57850">
    <property type="entry name" value="RING/U-box"/>
    <property type="match status" value="1"/>
</dbReference>
<dbReference type="SUPFAM" id="SSF90229">
    <property type="entry name" value="CCCH zinc finger"/>
    <property type="match status" value="1"/>
</dbReference>
<dbReference type="GO" id="GO:0061630">
    <property type="term" value="F:ubiquitin protein ligase activity"/>
    <property type="evidence" value="ECO:0007669"/>
    <property type="project" value="UniProtKB-EC"/>
</dbReference>
<dbReference type="EMBL" id="JBBCAQ010000007">
    <property type="protein sequence ID" value="KAK7602822.1"/>
    <property type="molecule type" value="Genomic_DNA"/>
</dbReference>
<dbReference type="InterPro" id="IPR041523">
    <property type="entry name" value="ROQ_II"/>
</dbReference>
<dbReference type="InterPro" id="IPR052249">
    <property type="entry name" value="Roquin_domain"/>
</dbReference>
<evidence type="ECO:0000256" key="4">
    <source>
        <dbReference type="ARBA" id="ARBA00022679"/>
    </source>
</evidence>
<dbReference type="GO" id="GO:0035613">
    <property type="term" value="F:RNA stem-loop binding"/>
    <property type="evidence" value="ECO:0007669"/>
    <property type="project" value="TreeGrafter"/>
</dbReference>
<comment type="catalytic activity">
    <reaction evidence="1">
        <text>S-ubiquitinyl-[E2 ubiquitin-conjugating enzyme]-L-cysteine + [acceptor protein]-L-lysine = [E2 ubiquitin-conjugating enzyme]-L-cysteine + N(6)-ubiquitinyl-[acceptor protein]-L-lysine.</text>
        <dbReference type="EC" id="2.3.2.27"/>
    </reaction>
</comment>
<dbReference type="InterPro" id="IPR027370">
    <property type="entry name" value="Znf-RING_euk"/>
</dbReference>
<dbReference type="SMART" id="SM00184">
    <property type="entry name" value="RING"/>
    <property type="match status" value="1"/>
</dbReference>
<dbReference type="Gene3D" id="3.30.40.10">
    <property type="entry name" value="Zinc/RING finger domain, C3HC4 (zinc finger)"/>
    <property type="match status" value="1"/>
</dbReference>
<accession>A0AAN9Y9L4</accession>
<name>A0AAN9Y9L4_9HEMI</name>
<dbReference type="GO" id="GO:0000209">
    <property type="term" value="P:protein polyubiquitination"/>
    <property type="evidence" value="ECO:0007669"/>
    <property type="project" value="TreeGrafter"/>
</dbReference>
<gene>
    <name evidence="11" type="ORF">V9T40_006796</name>
</gene>
<dbReference type="InterPro" id="IPR036855">
    <property type="entry name" value="Znf_CCCH_sf"/>
</dbReference>
<protein>
    <recommendedName>
        <fullName evidence="3">RING-type E3 ubiquitin transferase</fullName>
        <ecNumber evidence="3">2.3.2.27</ecNumber>
    </recommendedName>
</protein>
<evidence type="ECO:0000256" key="1">
    <source>
        <dbReference type="ARBA" id="ARBA00000900"/>
    </source>
</evidence>
<dbReference type="EC" id="2.3.2.27" evidence="3"/>
<dbReference type="Pfam" id="PF13445">
    <property type="entry name" value="zf-RING_UBOX"/>
    <property type="match status" value="1"/>
</dbReference>
<dbReference type="Gene3D" id="1.20.120.1790">
    <property type="match status" value="1"/>
</dbReference>
<dbReference type="AlphaFoldDB" id="A0AAN9Y9L4"/>
<dbReference type="GO" id="GO:0003725">
    <property type="term" value="F:double-stranded RNA binding"/>
    <property type="evidence" value="ECO:0007669"/>
    <property type="project" value="TreeGrafter"/>
</dbReference>
<organism evidence="11 12">
    <name type="scientific">Parthenolecanium corni</name>
    <dbReference type="NCBI Taxonomy" id="536013"/>
    <lineage>
        <taxon>Eukaryota</taxon>
        <taxon>Metazoa</taxon>
        <taxon>Ecdysozoa</taxon>
        <taxon>Arthropoda</taxon>
        <taxon>Hexapoda</taxon>
        <taxon>Insecta</taxon>
        <taxon>Pterygota</taxon>
        <taxon>Neoptera</taxon>
        <taxon>Paraneoptera</taxon>
        <taxon>Hemiptera</taxon>
        <taxon>Sternorrhyncha</taxon>
        <taxon>Coccoidea</taxon>
        <taxon>Coccidae</taxon>
        <taxon>Parthenolecanium</taxon>
    </lineage>
</organism>
<evidence type="ECO:0000313" key="11">
    <source>
        <dbReference type="EMBL" id="KAK7602822.1"/>
    </source>
</evidence>
<dbReference type="GO" id="GO:0000932">
    <property type="term" value="C:P-body"/>
    <property type="evidence" value="ECO:0007669"/>
    <property type="project" value="UniProtKB-SubCell"/>
</dbReference>
<dbReference type="PROSITE" id="PS50103">
    <property type="entry name" value="ZF_C3H1"/>
    <property type="match status" value="1"/>
</dbReference>
<dbReference type="Pfam" id="PF00642">
    <property type="entry name" value="zf-CCCH"/>
    <property type="match status" value="1"/>
</dbReference>
<evidence type="ECO:0000256" key="5">
    <source>
        <dbReference type="ARBA" id="ARBA00022723"/>
    </source>
</evidence>
<dbReference type="GO" id="GO:0008270">
    <property type="term" value="F:zinc ion binding"/>
    <property type="evidence" value="ECO:0007669"/>
    <property type="project" value="UniProtKB-KW"/>
</dbReference>
<dbReference type="PROSITE" id="PS50089">
    <property type="entry name" value="ZF_RING_2"/>
    <property type="match status" value="1"/>
</dbReference>
<dbReference type="PANTHER" id="PTHR13139:SF54">
    <property type="entry name" value="RING-TYPE E3 UBIQUITIN TRANSFERASE"/>
    <property type="match status" value="1"/>
</dbReference>
<dbReference type="GO" id="GO:0006511">
    <property type="term" value="P:ubiquitin-dependent protein catabolic process"/>
    <property type="evidence" value="ECO:0007669"/>
    <property type="project" value="TreeGrafter"/>
</dbReference>
<sequence length="805" mass="90096">MPIQTPQWTDFLICPICCNEYDYLHNPISLGCGHTLCKLCLSKLQRKQCPYDQTNITIDINDLPINYALLQLVSANGVNAAEKNQTQGNLQTRLNLSADHFHHYVKALNHVEDIALYLKPFSSGLSSTGNVNVLSRPMQRKLVMLINCQLLEEEGRTRALKAARSLGERTVTELIIQHQNPQQLSTNLWAAVRARGCQFLGPAMQEEVLKLVLLALEDGSALSRKVLVMFVVQRLEPHFPQASKTSIGHVVQLLYRASCFVVSKREGDSSLMKLKEEFRTYDALRREHDAQIVEIATEAGLRIAPDQWSALLYGDTAHKSHMQSIIDKLQNPQSFAQSVQELVIALQRTSDPGNLCLLRPHLEYLANIDLNADFGARIWQAVSTALEAALIVVSGLVNFIKTHGCRKTSMDVSTNIAVHASKYKISLCRDLALKGTCPRGISCTFAHSEEELVKYRSKHRKFQRKGSDTAQPLLKLPNNNNVSINNNNNHIIPQDNVNLDARGNPNLDDCCYVVGGEVFADRPDCCFCKVQDFPKFGSQQIFVQPDTFLNSSSFCPNVSPMADNARKITSSQYLVAMNHRKQQIISELQQVLSKVQNQYSAQSYDRRQPAVAFIPNDHLVNSPYILTPADNFRPALNLTSSQSDAVFSTNVPTPKLNVCFNNSVIPGSNLVDMPLLGTTFDKASSLVNAAPKDSFLPSDFVDWNTNYSKQCHNCGTSETSSLPAPMVQQQVNVCNLTDEVPESLLLESFKLQDKLRGLKKQITNIKDKTYEEGIINNLRALELRLECELAEEEEKSWPLQNKEQK</sequence>
<dbReference type="FunFam" id="3.30.40.10:FF:000047">
    <property type="entry name" value="Roquin-2 isoform 1"/>
    <property type="match status" value="1"/>
</dbReference>
<dbReference type="Pfam" id="PF18386">
    <property type="entry name" value="ROQ_II"/>
    <property type="match status" value="1"/>
</dbReference>
<evidence type="ECO:0000313" key="12">
    <source>
        <dbReference type="Proteomes" id="UP001367676"/>
    </source>
</evidence>
<feature type="domain" description="RING-type" evidence="9">
    <location>
        <begin position="14"/>
        <end position="53"/>
    </location>
</feature>